<organism evidence="24 25">
    <name type="scientific">Candida verbasci</name>
    <dbReference type="NCBI Taxonomy" id="1227364"/>
    <lineage>
        <taxon>Eukaryota</taxon>
        <taxon>Fungi</taxon>
        <taxon>Dikarya</taxon>
        <taxon>Ascomycota</taxon>
        <taxon>Saccharomycotina</taxon>
        <taxon>Pichiomycetes</taxon>
        <taxon>Debaryomycetaceae</taxon>
        <taxon>Candida/Lodderomyces clade</taxon>
        <taxon>Candida</taxon>
    </lineage>
</organism>
<protein>
    <recommendedName>
        <fullName evidence="19">NADPH-dependent diflavin oxidoreductase 1</fullName>
        <ecNumber evidence="19">1.18.1.-</ecNumber>
    </recommendedName>
    <alternativeName>
        <fullName evidence="19">NADPH-dependent FMN and FAD-containing oxidoreductase</fullName>
    </alternativeName>
</protein>
<dbReference type="GO" id="GO:0005759">
    <property type="term" value="C:mitochondrial matrix"/>
    <property type="evidence" value="ECO:0007669"/>
    <property type="project" value="UniProtKB-SubCell"/>
</dbReference>
<dbReference type="InterPro" id="IPR006195">
    <property type="entry name" value="aa-tRNA-synth_II"/>
</dbReference>
<evidence type="ECO:0000313" key="24">
    <source>
        <dbReference type="EMBL" id="CAI5756343.1"/>
    </source>
</evidence>
<dbReference type="SUPFAM" id="SSF52218">
    <property type="entry name" value="Flavoproteins"/>
    <property type="match status" value="1"/>
</dbReference>
<feature type="domain" description="Flavodoxin-like" evidence="21">
    <location>
        <begin position="3"/>
        <end position="148"/>
    </location>
</feature>
<dbReference type="HAMAP" id="MF_03178">
    <property type="entry name" value="NDOR1"/>
    <property type="match status" value="1"/>
</dbReference>
<evidence type="ECO:0000256" key="15">
    <source>
        <dbReference type="ARBA" id="ARBA00023002"/>
    </source>
</evidence>
<dbReference type="InterPro" id="IPR001433">
    <property type="entry name" value="OxRdtase_FAD/NAD-bd"/>
</dbReference>
<keyword evidence="6" id="KW-0436">Ligase</keyword>
<dbReference type="InterPro" id="IPR002319">
    <property type="entry name" value="Phenylalanyl-tRNA_Synthase"/>
</dbReference>
<dbReference type="Proteomes" id="UP001152885">
    <property type="component" value="Unassembled WGS sequence"/>
</dbReference>
<feature type="binding site" evidence="19">
    <location>
        <position position="423"/>
    </location>
    <ligand>
        <name>NADP(+)</name>
        <dbReference type="ChEBI" id="CHEBI:58349"/>
    </ligand>
</feature>
<dbReference type="InterPro" id="IPR036690">
    <property type="entry name" value="Fdx_antiC-bd_sf"/>
</dbReference>
<comment type="subcellular location">
    <subcellularLocation>
        <location evidence="19">Cytoplasm</location>
    </subcellularLocation>
    <subcellularLocation>
        <location evidence="19">Mitochondrion</location>
    </subcellularLocation>
    <subcellularLocation>
        <location evidence="3">Mitochondrion matrix</location>
    </subcellularLocation>
    <text evidence="19">Relocalizes to mitochondria after H(2)O(2) exposure.</text>
</comment>
<dbReference type="InterPro" id="IPR005121">
    <property type="entry name" value="Fdx_antiC-bd"/>
</dbReference>
<keyword evidence="13" id="KW-0648">Protein biosynthesis</keyword>
<dbReference type="SUPFAM" id="SSF55681">
    <property type="entry name" value="Class II aaRS and biotin synthetases"/>
    <property type="match status" value="1"/>
</dbReference>
<dbReference type="InterPro" id="IPR017927">
    <property type="entry name" value="FAD-bd_FR_type"/>
</dbReference>
<comment type="catalytic activity">
    <reaction evidence="18">
        <text>tRNA(Phe) + L-phenylalanine + ATP = L-phenylalanyl-tRNA(Phe) + AMP + diphosphate + H(+)</text>
        <dbReference type="Rhea" id="RHEA:19413"/>
        <dbReference type="Rhea" id="RHEA-COMP:9668"/>
        <dbReference type="Rhea" id="RHEA-COMP:9699"/>
        <dbReference type="ChEBI" id="CHEBI:15378"/>
        <dbReference type="ChEBI" id="CHEBI:30616"/>
        <dbReference type="ChEBI" id="CHEBI:33019"/>
        <dbReference type="ChEBI" id="CHEBI:58095"/>
        <dbReference type="ChEBI" id="CHEBI:78442"/>
        <dbReference type="ChEBI" id="CHEBI:78531"/>
        <dbReference type="ChEBI" id="CHEBI:456215"/>
        <dbReference type="EC" id="6.1.1.20"/>
    </reaction>
</comment>
<dbReference type="InterPro" id="IPR023173">
    <property type="entry name" value="NADPH_Cyt_P450_Rdtase_alpha"/>
</dbReference>
<keyword evidence="25" id="KW-1185">Reference proteome</keyword>
<keyword evidence="5 19" id="KW-0963">Cytoplasm</keyword>
<keyword evidence="17" id="KW-0030">Aminoacyl-tRNA synthetase</keyword>
<sequence>MSITILHGSETGNAEEYARYLKLRLRYYNIKSTLSSLDDYPLKNLITETKYLIIICSTTGQGELPRNGKKFMKFILKKKLPFDLFQHINLSCFGIGDSSYTKYNYAIKKIYTRMSQLGCNELSPNCEADEMSPEGVDGYYKEWETQLLNNLLKIFPNEKTDAIPMPLTKLIKSDHESDIIPEENLNIGTIIENKRLTAEDHFQDVRLIKIKTDLPYEPGDSILLYPCNFDEDVDELIKSQNWENYANQPYKINNFNGTEYFVTLRNLIKYHLDIMSIPRRSFFALLYHFCDDSTADGQREKEKLQEFGDFNEPEDLYDYANRPRRSILEVLTEFQHIHIPISYVIDLIPRIKPRFFSIASINQDEIEIIVAIVEYKTIIRRLRRGLCTRWLKSLVPGDLIFYKVDKSSFKYDDPPIIMVAPGTGVAPMKSLIEKLKGHEMYLFFGCRFKEKDYLIKDMFKDYPNLHIFTSFSRDESKYVQDTLFSEYKLIGNLLEQGARIFVCGSSGKMPREVKLTFIEIIKKYKQLTETEATSYVNRLEDIGKYKEDCCLGFPEDHPGRSKSDTYYFNKDTLLRTHTSAHEQECFQNCPTSGYLICADVYRKDEIDRTHYPAFHQLEGARVWNKGDLQRIQDDIHLIPETNIIVDDPFKDKPVTENNPMQSYMNEDEVRLVATHLKKTINYIVHVVFEKARISAKLQGSKEPYLNEPLKVRWVEAYFPWTSPSWEIEVWWKGEWLESCGCGIVQQQVLTNSGLTNKISWAFGIGLDRLAMLLFDIPDIRLFWTKDERFHKQFSKDKISTFIPYSKFPGVKRDVSFWINDKEIHINDVMEIVRSFAGDMAESVTLIDKFVHPKTKKTSECYRINYQSMDRNLTNAEINEIHDKVVNNLKNRFNVEIR</sequence>
<evidence type="ECO:0000256" key="8">
    <source>
        <dbReference type="ARBA" id="ARBA00022643"/>
    </source>
</evidence>
<dbReference type="PROSITE" id="PS51447">
    <property type="entry name" value="FDX_ACB"/>
    <property type="match status" value="1"/>
</dbReference>
<dbReference type="InterPro" id="IPR028879">
    <property type="entry name" value="NDOR1"/>
</dbReference>
<dbReference type="InterPro" id="IPR001094">
    <property type="entry name" value="Flavdoxin-like"/>
</dbReference>
<evidence type="ECO:0000256" key="3">
    <source>
        <dbReference type="ARBA" id="ARBA00004305"/>
    </source>
</evidence>
<dbReference type="GO" id="GO:0005524">
    <property type="term" value="F:ATP binding"/>
    <property type="evidence" value="ECO:0007669"/>
    <property type="project" value="UniProtKB-KW"/>
</dbReference>
<comment type="similarity">
    <text evidence="19">In the C-terminal section; belongs to the flavoprotein pyridine nucleotide cytochrome reductase family.</text>
</comment>
<comment type="similarity">
    <text evidence="4">Belongs to the class-II aminoacyl-tRNA synthetase family.</text>
</comment>
<dbReference type="Gene3D" id="3.30.70.380">
    <property type="entry name" value="Ferrodoxin-fold anticodon-binding domain"/>
    <property type="match status" value="1"/>
</dbReference>
<dbReference type="Pfam" id="PF01409">
    <property type="entry name" value="tRNA-synt_2d"/>
    <property type="match status" value="2"/>
</dbReference>
<dbReference type="InterPro" id="IPR004530">
    <property type="entry name" value="Phe-tRNA-synth_IIc_mito"/>
</dbReference>
<keyword evidence="7 19" id="KW-0285">Flavoprotein</keyword>
<feature type="domain" description="Aminoacyl-transfer RNA synthetases class-II family profile" evidence="20">
    <location>
        <begin position="598"/>
        <end position="803"/>
    </location>
</feature>
<evidence type="ECO:0000259" key="23">
    <source>
        <dbReference type="PROSITE" id="PS51447"/>
    </source>
</evidence>
<keyword evidence="14" id="KW-0809">Transit peptide</keyword>
<dbReference type="NCBIfam" id="TIGR00469">
    <property type="entry name" value="pheS_mito"/>
    <property type="match status" value="1"/>
</dbReference>
<dbReference type="GO" id="GO:0050660">
    <property type="term" value="F:flavin adenine dinucleotide binding"/>
    <property type="evidence" value="ECO:0007669"/>
    <property type="project" value="UniProtKB-UniRule"/>
</dbReference>
<dbReference type="Gene3D" id="3.40.50.360">
    <property type="match status" value="1"/>
</dbReference>
<dbReference type="InterPro" id="IPR008254">
    <property type="entry name" value="Flavodoxin/NO_synth"/>
</dbReference>
<evidence type="ECO:0000256" key="4">
    <source>
        <dbReference type="ARBA" id="ARBA00008226"/>
    </source>
</evidence>
<dbReference type="InterPro" id="IPR039261">
    <property type="entry name" value="FNR_nucleotide-bd"/>
</dbReference>
<feature type="binding site" evidence="19">
    <location>
        <begin position="385"/>
        <end position="388"/>
    </location>
    <ligand>
        <name>FAD</name>
        <dbReference type="ChEBI" id="CHEBI:57692"/>
    </ligand>
</feature>
<evidence type="ECO:0000259" key="21">
    <source>
        <dbReference type="PROSITE" id="PS50902"/>
    </source>
</evidence>
<dbReference type="GO" id="GO:0004826">
    <property type="term" value="F:phenylalanine-tRNA ligase activity"/>
    <property type="evidence" value="ECO:0007669"/>
    <property type="project" value="UniProtKB-EC"/>
</dbReference>
<comment type="similarity">
    <text evidence="19">In the N-terminal section; belongs to the flavodoxin family.</text>
</comment>
<comment type="similarity">
    <text evidence="19">Belongs to the NADPH-dependent diflavin oxidoreductase NDOR1 family.</text>
</comment>
<reference evidence="24" key="1">
    <citation type="submission" date="2022-12" db="EMBL/GenBank/DDBJ databases">
        <authorList>
            <person name="Brejova B."/>
        </authorList>
    </citation>
    <scope>NUCLEOTIDE SEQUENCE</scope>
</reference>
<dbReference type="PROSITE" id="PS50902">
    <property type="entry name" value="FLAVODOXIN_LIKE"/>
    <property type="match status" value="1"/>
</dbReference>
<dbReference type="InterPro" id="IPR001709">
    <property type="entry name" value="Flavoprot_Pyr_Nucl_cyt_Rdtase"/>
</dbReference>
<keyword evidence="10 19" id="KW-0274">FAD</keyword>
<dbReference type="GO" id="GO:0016651">
    <property type="term" value="F:oxidoreductase activity, acting on NAD(P)H"/>
    <property type="evidence" value="ECO:0007669"/>
    <property type="project" value="UniProtKB-UniRule"/>
</dbReference>
<dbReference type="Pfam" id="PF00258">
    <property type="entry name" value="Flavodoxin_1"/>
    <property type="match status" value="1"/>
</dbReference>
<dbReference type="EC" id="1.18.1.-" evidence="19"/>
<keyword evidence="12 19" id="KW-0521">NADP</keyword>
<evidence type="ECO:0000256" key="6">
    <source>
        <dbReference type="ARBA" id="ARBA00022598"/>
    </source>
</evidence>
<evidence type="ECO:0000256" key="9">
    <source>
        <dbReference type="ARBA" id="ARBA00022741"/>
    </source>
</evidence>
<dbReference type="OrthoDB" id="1856718at2759"/>
<dbReference type="SMART" id="SM00896">
    <property type="entry name" value="FDX-ACB"/>
    <property type="match status" value="1"/>
</dbReference>
<dbReference type="PRINTS" id="PR00371">
    <property type="entry name" value="FPNCR"/>
</dbReference>
<comment type="caution">
    <text evidence="24">The sequence shown here is derived from an EMBL/GenBank/DDBJ whole genome shotgun (WGS) entry which is preliminary data.</text>
</comment>
<proteinExistence type="inferred from homology"/>
<dbReference type="GO" id="GO:0010181">
    <property type="term" value="F:FMN binding"/>
    <property type="evidence" value="ECO:0007669"/>
    <property type="project" value="UniProtKB-UniRule"/>
</dbReference>
<dbReference type="GO" id="GO:0050661">
    <property type="term" value="F:NADP binding"/>
    <property type="evidence" value="ECO:0007669"/>
    <property type="project" value="UniProtKB-UniRule"/>
</dbReference>
<dbReference type="AlphaFoldDB" id="A0A9W4TS12"/>
<dbReference type="EMBL" id="CANTUO010000001">
    <property type="protein sequence ID" value="CAI5756343.1"/>
    <property type="molecule type" value="Genomic_DNA"/>
</dbReference>
<evidence type="ECO:0000256" key="12">
    <source>
        <dbReference type="ARBA" id="ARBA00022857"/>
    </source>
</evidence>
<comment type="cofactor">
    <cofactor evidence="1 19">
        <name>FMN</name>
        <dbReference type="ChEBI" id="CHEBI:58210"/>
    </cofactor>
</comment>
<gene>
    <name evidence="19" type="primary">TAH18</name>
    <name evidence="24" type="ORF">CANVERA_P0859</name>
</gene>
<name>A0A9W4TS12_9ASCO</name>
<dbReference type="Pfam" id="PF03147">
    <property type="entry name" value="FDX-ACB"/>
    <property type="match status" value="1"/>
</dbReference>
<dbReference type="Gene3D" id="2.40.30.10">
    <property type="entry name" value="Translation factors"/>
    <property type="match status" value="1"/>
</dbReference>
<keyword evidence="8 19" id="KW-0288">FMN</keyword>
<dbReference type="Gene3D" id="3.40.50.80">
    <property type="entry name" value="Nucleotide-binding domain of ferredoxin-NADP reductase (FNR) module"/>
    <property type="match status" value="1"/>
</dbReference>
<evidence type="ECO:0000259" key="20">
    <source>
        <dbReference type="PROSITE" id="PS50862"/>
    </source>
</evidence>
<dbReference type="InterPro" id="IPR045864">
    <property type="entry name" value="aa-tRNA-synth_II/BPL/LPL"/>
</dbReference>
<dbReference type="Pfam" id="PF00175">
    <property type="entry name" value="NAD_binding_1"/>
    <property type="match status" value="1"/>
</dbReference>
<dbReference type="InterPro" id="IPR003097">
    <property type="entry name" value="CysJ-like_FAD-binding"/>
</dbReference>
<evidence type="ECO:0000256" key="19">
    <source>
        <dbReference type="HAMAP-Rule" id="MF_03178"/>
    </source>
</evidence>
<dbReference type="Gene3D" id="3.30.930.10">
    <property type="entry name" value="Bira Bifunctional Protein, Domain 2"/>
    <property type="match status" value="1"/>
</dbReference>
<dbReference type="GO" id="GO:0016226">
    <property type="term" value="P:iron-sulfur cluster assembly"/>
    <property type="evidence" value="ECO:0007669"/>
    <property type="project" value="UniProtKB-UniRule"/>
</dbReference>
<dbReference type="InterPro" id="IPR017938">
    <property type="entry name" value="Riboflavin_synthase-like_b-brl"/>
</dbReference>
<keyword evidence="11" id="KW-0067">ATP-binding</keyword>
<accession>A0A9W4TS12</accession>
<feature type="binding site" evidence="19">
    <location>
        <position position="324"/>
    </location>
    <ligand>
        <name>FAD</name>
        <dbReference type="ChEBI" id="CHEBI:57692"/>
    </ligand>
</feature>
<dbReference type="SUPFAM" id="SSF63380">
    <property type="entry name" value="Riboflavin synthase domain-like"/>
    <property type="match status" value="1"/>
</dbReference>
<evidence type="ECO:0000256" key="2">
    <source>
        <dbReference type="ARBA" id="ARBA00001974"/>
    </source>
</evidence>
<feature type="domain" description="FDX-ACB" evidence="23">
    <location>
        <begin position="805"/>
        <end position="897"/>
    </location>
</feature>
<dbReference type="GO" id="GO:0005829">
    <property type="term" value="C:cytosol"/>
    <property type="evidence" value="ECO:0007669"/>
    <property type="project" value="TreeGrafter"/>
</dbReference>
<dbReference type="PRINTS" id="PR00369">
    <property type="entry name" value="FLAVODOXIN"/>
</dbReference>
<evidence type="ECO:0000256" key="18">
    <source>
        <dbReference type="ARBA" id="ARBA00049255"/>
    </source>
</evidence>
<evidence type="ECO:0000256" key="7">
    <source>
        <dbReference type="ARBA" id="ARBA00022630"/>
    </source>
</evidence>
<feature type="binding site" evidence="19">
    <location>
        <begin position="472"/>
        <end position="473"/>
    </location>
    <ligand>
        <name>NADP(+)</name>
        <dbReference type="ChEBI" id="CHEBI:58349"/>
    </ligand>
</feature>
<dbReference type="GO" id="GO:0000049">
    <property type="term" value="F:tRNA binding"/>
    <property type="evidence" value="ECO:0007669"/>
    <property type="project" value="InterPro"/>
</dbReference>
<evidence type="ECO:0000256" key="10">
    <source>
        <dbReference type="ARBA" id="ARBA00022827"/>
    </source>
</evidence>
<keyword evidence="9" id="KW-0547">Nucleotide-binding</keyword>
<dbReference type="PROSITE" id="PS51384">
    <property type="entry name" value="FAD_FR"/>
    <property type="match status" value="1"/>
</dbReference>
<feature type="binding site" evidence="19">
    <location>
        <begin position="95"/>
        <end position="104"/>
    </location>
    <ligand>
        <name>FMN</name>
        <dbReference type="ChEBI" id="CHEBI:58210"/>
    </ligand>
</feature>
<feature type="binding site" evidence="19">
    <location>
        <position position="130"/>
    </location>
    <ligand>
        <name>FMN</name>
        <dbReference type="ChEBI" id="CHEBI:58210"/>
    </ligand>
</feature>
<feature type="domain" description="FAD-binding FR-type" evidence="22">
    <location>
        <begin position="183"/>
        <end position="412"/>
    </location>
</feature>
<dbReference type="GO" id="GO:0006432">
    <property type="term" value="P:phenylalanyl-tRNA aminoacylation"/>
    <property type="evidence" value="ECO:0007669"/>
    <property type="project" value="InterPro"/>
</dbReference>
<dbReference type="PANTHER" id="PTHR19384">
    <property type="entry name" value="NITRIC OXIDE SYNTHASE-RELATED"/>
    <property type="match status" value="1"/>
</dbReference>
<dbReference type="SUPFAM" id="SSF54991">
    <property type="entry name" value="Anticodon-binding domain of PheRS"/>
    <property type="match status" value="1"/>
</dbReference>
<comment type="cofactor">
    <cofactor evidence="2 19">
        <name>FAD</name>
        <dbReference type="ChEBI" id="CHEBI:57692"/>
    </cofactor>
</comment>
<dbReference type="SUPFAM" id="SSF52343">
    <property type="entry name" value="Ferredoxin reductase-like, C-terminal NADP-linked domain"/>
    <property type="match status" value="1"/>
</dbReference>
<dbReference type="PROSITE" id="PS50862">
    <property type="entry name" value="AA_TRNA_LIGASE_II"/>
    <property type="match status" value="1"/>
</dbReference>
<dbReference type="PANTHER" id="PTHR19384:SF10">
    <property type="entry name" value="NADPH-DEPENDENT DIFLAVIN OXIDOREDUCTASE 1"/>
    <property type="match status" value="1"/>
</dbReference>
<comment type="function">
    <text evidence="19">NADPH-dependent reductase which is a central component of the cytosolic iron-sulfur (Fe-S) protein assembly (CIA) machinery. Transfers electrons from NADPH via its FAD and FMN prosthetic groups to the [2Fe-2S] cluster of DRE2, another key component of the CIA machinery. In turn, this reduced cluster provides electrons for assembly of cytosolic iron-sulfur cluster proteins. Positively controls H(2)O(2)-induced cell death.</text>
</comment>
<keyword evidence="16 19" id="KW-0496">Mitochondrion</keyword>
<evidence type="ECO:0000256" key="5">
    <source>
        <dbReference type="ARBA" id="ARBA00022490"/>
    </source>
</evidence>
<evidence type="ECO:0000256" key="13">
    <source>
        <dbReference type="ARBA" id="ARBA00022917"/>
    </source>
</evidence>
<feature type="binding site" evidence="19">
    <location>
        <begin position="57"/>
        <end position="60"/>
    </location>
    <ligand>
        <name>FMN</name>
        <dbReference type="ChEBI" id="CHEBI:58210"/>
    </ligand>
</feature>
<evidence type="ECO:0000256" key="11">
    <source>
        <dbReference type="ARBA" id="ARBA00022840"/>
    </source>
</evidence>
<feature type="binding site" evidence="19">
    <location>
        <begin position="9"/>
        <end position="14"/>
    </location>
    <ligand>
        <name>FMN</name>
        <dbReference type="ChEBI" id="CHEBI:58210"/>
    </ligand>
</feature>
<evidence type="ECO:0000256" key="14">
    <source>
        <dbReference type="ARBA" id="ARBA00022946"/>
    </source>
</evidence>
<keyword evidence="15 19" id="KW-0560">Oxidoreductase</keyword>
<feature type="binding site" evidence="19">
    <location>
        <begin position="354"/>
        <end position="357"/>
    </location>
    <ligand>
        <name>FAD</name>
        <dbReference type="ChEBI" id="CHEBI:57692"/>
    </ligand>
</feature>
<evidence type="ECO:0000256" key="16">
    <source>
        <dbReference type="ARBA" id="ARBA00023128"/>
    </source>
</evidence>
<dbReference type="Pfam" id="PF00667">
    <property type="entry name" value="FAD_binding_1"/>
    <property type="match status" value="1"/>
</dbReference>
<evidence type="ECO:0000313" key="25">
    <source>
        <dbReference type="Proteomes" id="UP001152885"/>
    </source>
</evidence>
<evidence type="ECO:0000256" key="1">
    <source>
        <dbReference type="ARBA" id="ARBA00001917"/>
    </source>
</evidence>
<evidence type="ECO:0000259" key="22">
    <source>
        <dbReference type="PROSITE" id="PS51384"/>
    </source>
</evidence>
<dbReference type="Gene3D" id="1.20.990.10">
    <property type="entry name" value="NADPH-cytochrome p450 Reductase, Chain A, domain 3"/>
    <property type="match status" value="1"/>
</dbReference>
<comment type="subunit">
    <text evidence="19">Interacts with DRE2; as part of the cytosolic iron-sulfur (Fe-S) protein assembly (CIA) machinery.</text>
</comment>
<dbReference type="GO" id="GO:0160246">
    <property type="term" value="F:NADPH-iron-sulfur [2Fe-2S] protein oxidoreductase activity"/>
    <property type="evidence" value="ECO:0007669"/>
    <property type="project" value="InterPro"/>
</dbReference>
<dbReference type="InterPro" id="IPR029039">
    <property type="entry name" value="Flavoprotein-like_sf"/>
</dbReference>
<comment type="caution">
    <text evidence="19">Lacks conserved residue(s) required for the propagation of feature annotation.</text>
</comment>
<dbReference type="FunFam" id="3.30.70.380:FF:000002">
    <property type="entry name" value="phenylalanine--tRNA ligase, mitochondrial"/>
    <property type="match status" value="1"/>
</dbReference>
<comment type="catalytic activity">
    <reaction evidence="19">
        <text>2 oxidized [2Fe-2S]-[protein] + NADPH = 2 reduced [2Fe-2S]-[protein] + NADP(+) + H(+)</text>
        <dbReference type="Rhea" id="RHEA:67716"/>
        <dbReference type="Rhea" id="RHEA-COMP:17327"/>
        <dbReference type="Rhea" id="RHEA-COMP:17328"/>
        <dbReference type="ChEBI" id="CHEBI:15378"/>
        <dbReference type="ChEBI" id="CHEBI:33737"/>
        <dbReference type="ChEBI" id="CHEBI:33738"/>
        <dbReference type="ChEBI" id="CHEBI:57783"/>
        <dbReference type="ChEBI" id="CHEBI:58349"/>
    </reaction>
</comment>
<evidence type="ECO:0000256" key="17">
    <source>
        <dbReference type="ARBA" id="ARBA00023146"/>
    </source>
</evidence>